<reference evidence="7" key="1">
    <citation type="journal article" date="2014" name="Front. Microbiol.">
        <title>High frequency of phylogenetically diverse reductive dehalogenase-homologous genes in deep subseafloor sedimentary metagenomes.</title>
        <authorList>
            <person name="Kawai M."/>
            <person name="Futagami T."/>
            <person name="Toyoda A."/>
            <person name="Takaki Y."/>
            <person name="Nishi S."/>
            <person name="Hori S."/>
            <person name="Arai W."/>
            <person name="Tsubouchi T."/>
            <person name="Morono Y."/>
            <person name="Uchiyama I."/>
            <person name="Ito T."/>
            <person name="Fujiyama A."/>
            <person name="Inagaki F."/>
            <person name="Takami H."/>
        </authorList>
    </citation>
    <scope>NUCLEOTIDE SEQUENCE</scope>
    <source>
        <strain evidence="7">Expedition CK06-06</strain>
    </source>
</reference>
<dbReference type="EMBL" id="BARU01021869">
    <property type="protein sequence ID" value="GAH50239.1"/>
    <property type="molecule type" value="Genomic_DNA"/>
</dbReference>
<evidence type="ECO:0000256" key="1">
    <source>
        <dbReference type="ARBA" id="ARBA00004141"/>
    </source>
</evidence>
<organism evidence="7">
    <name type="scientific">marine sediment metagenome</name>
    <dbReference type="NCBI Taxonomy" id="412755"/>
    <lineage>
        <taxon>unclassified sequences</taxon>
        <taxon>metagenomes</taxon>
        <taxon>ecological metagenomes</taxon>
    </lineage>
</organism>
<comment type="subcellular location">
    <subcellularLocation>
        <location evidence="1">Membrane</location>
        <topology evidence="1">Multi-pass membrane protein</topology>
    </subcellularLocation>
</comment>
<evidence type="ECO:0000313" key="7">
    <source>
        <dbReference type="EMBL" id="GAH50239.1"/>
    </source>
</evidence>
<evidence type="ECO:0000256" key="3">
    <source>
        <dbReference type="ARBA" id="ARBA00022989"/>
    </source>
</evidence>
<feature type="compositionally biased region" description="Low complexity" evidence="5">
    <location>
        <begin position="27"/>
        <end position="37"/>
    </location>
</feature>
<feature type="region of interest" description="Disordered" evidence="5">
    <location>
        <begin position="1"/>
        <end position="37"/>
    </location>
</feature>
<evidence type="ECO:0000256" key="4">
    <source>
        <dbReference type="ARBA" id="ARBA00023136"/>
    </source>
</evidence>
<evidence type="ECO:0000256" key="2">
    <source>
        <dbReference type="ARBA" id="ARBA00022692"/>
    </source>
</evidence>
<keyword evidence="3 6" id="KW-1133">Transmembrane helix</keyword>
<gene>
    <name evidence="7" type="ORF">S03H2_35718</name>
</gene>
<keyword evidence="2 6" id="KW-0812">Transmembrane</keyword>
<feature type="transmembrane region" description="Helical" evidence="6">
    <location>
        <begin position="90"/>
        <end position="111"/>
    </location>
</feature>
<dbReference type="InterPro" id="IPR019109">
    <property type="entry name" value="MamF_MmsF"/>
</dbReference>
<keyword evidence="4 6" id="KW-0472">Membrane</keyword>
<evidence type="ECO:0000256" key="6">
    <source>
        <dbReference type="SAM" id="Phobius"/>
    </source>
</evidence>
<evidence type="ECO:0000256" key="5">
    <source>
        <dbReference type="SAM" id="MobiDB-lite"/>
    </source>
</evidence>
<protein>
    <recommendedName>
        <fullName evidence="8">DUF4870 domain-containing protein</fullName>
    </recommendedName>
</protein>
<comment type="caution">
    <text evidence="7">The sequence shown here is derived from an EMBL/GenBank/DDBJ whole genome shotgun (WGS) entry which is preliminary data.</text>
</comment>
<sequence length="146" mass="15832">MAEEKETPEPAEESAGETGAEQGGGAEQPEGVQEAQAGEEVSKDARMWAMLCHLLAIFTSFIAPLIIWLVKKEEDPFIDNQGKEALNFQITVAIASIVSWLLCFACVGFVLLPLVGIADLVFCIIATVKANSGIAYRYPVSIRFIK</sequence>
<evidence type="ECO:0008006" key="8">
    <source>
        <dbReference type="Google" id="ProtNLM"/>
    </source>
</evidence>
<dbReference type="Pfam" id="PF09685">
    <property type="entry name" value="MamF_MmsF"/>
    <property type="match status" value="1"/>
</dbReference>
<proteinExistence type="predicted"/>
<name>X1H8R2_9ZZZZ</name>
<dbReference type="AlphaFoldDB" id="X1H8R2"/>
<feature type="transmembrane region" description="Helical" evidence="6">
    <location>
        <begin position="48"/>
        <end position="70"/>
    </location>
</feature>
<accession>X1H8R2</accession>
<feature type="transmembrane region" description="Helical" evidence="6">
    <location>
        <begin position="117"/>
        <end position="136"/>
    </location>
</feature>